<dbReference type="Pfam" id="PF00008">
    <property type="entry name" value="EGF"/>
    <property type="match status" value="1"/>
</dbReference>
<evidence type="ECO:0000259" key="6">
    <source>
        <dbReference type="PROSITE" id="PS50923"/>
    </source>
</evidence>
<dbReference type="InterPro" id="IPR018097">
    <property type="entry name" value="EGF_Ca-bd_CS"/>
</dbReference>
<dbReference type="PANTHER" id="PTHR16311:SF3">
    <property type="entry name" value="THROMBOSPONDIN TYPE-1 DOMAIN-CONTAINING PROTEIN 1"/>
    <property type="match status" value="1"/>
</dbReference>
<dbReference type="InterPro" id="IPR000152">
    <property type="entry name" value="EGF-type_Asp/Asn_hydroxyl_site"/>
</dbReference>
<proteinExistence type="predicted"/>
<dbReference type="SUPFAM" id="SSF82895">
    <property type="entry name" value="TSP-1 type 1 repeat"/>
    <property type="match status" value="1"/>
</dbReference>
<feature type="domain" description="EGF-like" evidence="5">
    <location>
        <begin position="630"/>
        <end position="666"/>
    </location>
</feature>
<organism evidence="7 8">
    <name type="scientific">Owenia fusiformis</name>
    <name type="common">Polychaete worm</name>
    <dbReference type="NCBI Taxonomy" id="6347"/>
    <lineage>
        <taxon>Eukaryota</taxon>
        <taxon>Metazoa</taxon>
        <taxon>Spiralia</taxon>
        <taxon>Lophotrochozoa</taxon>
        <taxon>Annelida</taxon>
        <taxon>Polychaeta</taxon>
        <taxon>Sedentaria</taxon>
        <taxon>Canalipalpata</taxon>
        <taxon>Sabellida</taxon>
        <taxon>Oweniida</taxon>
        <taxon>Oweniidae</taxon>
        <taxon>Owenia</taxon>
    </lineage>
</organism>
<feature type="domain" description="Sushi" evidence="6">
    <location>
        <begin position="179"/>
        <end position="250"/>
    </location>
</feature>
<reference evidence="7" key="1">
    <citation type="submission" date="2022-03" db="EMBL/GenBank/DDBJ databases">
        <authorList>
            <person name="Martin C."/>
        </authorList>
    </citation>
    <scope>NUCLEOTIDE SEQUENCE</scope>
</reference>
<dbReference type="InterPro" id="IPR000884">
    <property type="entry name" value="TSP1_rpt"/>
</dbReference>
<gene>
    <name evidence="7" type="ORF">OFUS_LOCUS3812</name>
</gene>
<feature type="chain" id="PRO_5035937011" evidence="4">
    <location>
        <begin position="20"/>
        <end position="871"/>
    </location>
</feature>
<dbReference type="Gene3D" id="2.20.100.10">
    <property type="entry name" value="Thrombospondin type-1 (TSP1) repeat"/>
    <property type="match status" value="1"/>
</dbReference>
<dbReference type="FunFam" id="2.20.100.10:FF:000001">
    <property type="entry name" value="semaphorin-5A isoform X1"/>
    <property type="match status" value="1"/>
</dbReference>
<dbReference type="PROSITE" id="PS50923">
    <property type="entry name" value="SUSHI"/>
    <property type="match status" value="1"/>
</dbReference>
<accession>A0A8S4N7M3</accession>
<evidence type="ECO:0000313" key="8">
    <source>
        <dbReference type="Proteomes" id="UP000749559"/>
    </source>
</evidence>
<dbReference type="SMART" id="SM00209">
    <property type="entry name" value="TSP1"/>
    <property type="match status" value="1"/>
</dbReference>
<dbReference type="InterPro" id="IPR038877">
    <property type="entry name" value="THSD1"/>
</dbReference>
<dbReference type="InterPro" id="IPR011641">
    <property type="entry name" value="Tyr-kin_ephrin_A/B_rcpt-like"/>
</dbReference>
<dbReference type="Pfam" id="PF00090">
    <property type="entry name" value="TSP_1"/>
    <property type="match status" value="1"/>
</dbReference>
<feature type="disulfide bond" evidence="2">
    <location>
        <begin position="656"/>
        <end position="665"/>
    </location>
</feature>
<dbReference type="CDD" id="cd00054">
    <property type="entry name" value="EGF_CA"/>
    <property type="match status" value="1"/>
</dbReference>
<dbReference type="PROSITE" id="PS01187">
    <property type="entry name" value="EGF_CA"/>
    <property type="match status" value="1"/>
</dbReference>
<keyword evidence="8" id="KW-1185">Reference proteome</keyword>
<dbReference type="PROSITE" id="PS50026">
    <property type="entry name" value="EGF_3"/>
    <property type="match status" value="2"/>
</dbReference>
<keyword evidence="3" id="KW-0768">Sushi</keyword>
<dbReference type="Pfam" id="PF07699">
    <property type="entry name" value="Ephrin_rec_like"/>
    <property type="match status" value="1"/>
</dbReference>
<dbReference type="GO" id="GO:0005509">
    <property type="term" value="F:calcium ion binding"/>
    <property type="evidence" value="ECO:0007669"/>
    <property type="project" value="InterPro"/>
</dbReference>
<comment type="caution">
    <text evidence="7">The sequence shown here is derived from an EMBL/GenBank/DDBJ whole genome shotgun (WGS) entry which is preliminary data.</text>
</comment>
<feature type="disulfide bond" evidence="2">
    <location>
        <begin position="697"/>
        <end position="706"/>
    </location>
</feature>
<dbReference type="PANTHER" id="PTHR16311">
    <property type="entry name" value="THROMBOSPONDIN TYPE I DOMAIN-CONTAINING 1"/>
    <property type="match status" value="1"/>
</dbReference>
<dbReference type="Gene3D" id="2.10.25.10">
    <property type="entry name" value="Laminin"/>
    <property type="match status" value="2"/>
</dbReference>
<evidence type="ECO:0000256" key="3">
    <source>
        <dbReference type="PROSITE-ProRule" id="PRU00302"/>
    </source>
</evidence>
<dbReference type="SMART" id="SM00179">
    <property type="entry name" value="EGF_CA"/>
    <property type="match status" value="2"/>
</dbReference>
<keyword evidence="4" id="KW-0732">Signal</keyword>
<keyword evidence="1 2" id="KW-1015">Disulfide bond</keyword>
<dbReference type="EMBL" id="CAIIXF020000002">
    <property type="protein sequence ID" value="CAH1776656.1"/>
    <property type="molecule type" value="Genomic_DNA"/>
</dbReference>
<name>A0A8S4N7M3_OWEFU</name>
<dbReference type="GO" id="GO:0071944">
    <property type="term" value="C:cell periphery"/>
    <property type="evidence" value="ECO:0007669"/>
    <property type="project" value="TreeGrafter"/>
</dbReference>
<dbReference type="OrthoDB" id="6136178at2759"/>
<keyword evidence="2" id="KW-0245">EGF-like domain</keyword>
<sequence>MMMDWKYVFVSILIYASLSTLDACGRASIHCGEDKKALLKQNNRKEDYVWVTSKDVYFHAEAIGARWLTFTHQILGPKVPTALRHGLHTFGFKAGTNLGETAECRRRVDAVVNRCFPSHPRLRNSHTSVECDASNLYWSKCAIRCRHGYQPAFPNQLTSNCKRYNNRPKDSHPWSLESMECKSEVICRGIISNDTNMVIRCDIGKEGATCDINCHYGYYLHGENLKRKICRFDASRGGLWYPEQMPECRELPTPIVQYCPDDMEVDIENHQRAEVRLRLPTIICAPNTEPLRIECPGFDGKEKIIVTRSDLSSPVRVACHATCPETGLTGYCSYRIFVKATNPAPDSCPVLDPPGNGALACAPWIGRELCRVVCKGNFCLPNNPALGTSRGYFYCQVGNEWQPRTTKIDCQACSQGSNATLRTELFYTGLCSDSHTQDIIRKRFIERMSEIERVSLCDNYPGCNVDNVEVRCGRESMSKDDPNIRIRMNLNWDFAQTGSYRERFLAAEQSLNAMFVRLENVFVSGRFGLAARLPFLNLRVVKDSFTHGLVLTGCPFGSIPSKGHDGEDETQEQYCVKCGLGYFYADNTKSCDECPIGTYQNEEGQLQCKECQLGFTTTGTAMQHAENCTEINQCDPSPCLGNGTCRNSAGTFACSCPPTHTGSRCETEIFDCKFHNCTGNSTCEPSLQSPGEYICVCPPEYTGIYCEIEKVNGGWGNWTTWSPCTQECGGGLQWRFNECNNPVPSSGGLNCTGNSTEIRPCNTHECPVCKTLRRPIGGYLTCEPNRPVPGGNITCNISCPDRYAFSGPVLDAYECGPLSNYTWNHEMPGINDHAMLPMCTIVSATGVQAILPNGGFTFPNVTCSRQDISSI</sequence>
<dbReference type="PROSITE" id="PS50092">
    <property type="entry name" value="TSP1"/>
    <property type="match status" value="1"/>
</dbReference>
<dbReference type="PROSITE" id="PS00022">
    <property type="entry name" value="EGF_1"/>
    <property type="match status" value="2"/>
</dbReference>
<feature type="signal peptide" evidence="4">
    <location>
        <begin position="1"/>
        <end position="19"/>
    </location>
</feature>
<evidence type="ECO:0000259" key="5">
    <source>
        <dbReference type="PROSITE" id="PS50026"/>
    </source>
</evidence>
<dbReference type="SMART" id="SM01411">
    <property type="entry name" value="Ephrin_rec_like"/>
    <property type="match status" value="1"/>
</dbReference>
<dbReference type="SMART" id="SM00181">
    <property type="entry name" value="EGF"/>
    <property type="match status" value="2"/>
</dbReference>
<dbReference type="InterPro" id="IPR001881">
    <property type="entry name" value="EGF-like_Ca-bd_dom"/>
</dbReference>
<dbReference type="InterPro" id="IPR036383">
    <property type="entry name" value="TSP1_rpt_sf"/>
</dbReference>
<evidence type="ECO:0000256" key="2">
    <source>
        <dbReference type="PROSITE-ProRule" id="PRU00076"/>
    </source>
</evidence>
<evidence type="ECO:0000256" key="1">
    <source>
        <dbReference type="ARBA" id="ARBA00023157"/>
    </source>
</evidence>
<dbReference type="PROSITE" id="PS00010">
    <property type="entry name" value="ASX_HYDROXYL"/>
    <property type="match status" value="1"/>
</dbReference>
<dbReference type="Proteomes" id="UP000749559">
    <property type="component" value="Unassembled WGS sequence"/>
</dbReference>
<dbReference type="SUPFAM" id="SSF57196">
    <property type="entry name" value="EGF/Laminin"/>
    <property type="match status" value="2"/>
</dbReference>
<evidence type="ECO:0000256" key="4">
    <source>
        <dbReference type="SAM" id="SignalP"/>
    </source>
</evidence>
<dbReference type="AlphaFoldDB" id="A0A8S4N7M3"/>
<dbReference type="Gene3D" id="2.10.50.10">
    <property type="entry name" value="Tumor Necrosis Factor Receptor, subunit A, domain 2"/>
    <property type="match status" value="1"/>
</dbReference>
<comment type="caution">
    <text evidence="2">Lacks conserved residue(s) required for the propagation of feature annotation.</text>
</comment>
<evidence type="ECO:0000313" key="7">
    <source>
        <dbReference type="EMBL" id="CAH1776656.1"/>
    </source>
</evidence>
<dbReference type="InterPro" id="IPR000742">
    <property type="entry name" value="EGF"/>
</dbReference>
<feature type="domain" description="EGF-like" evidence="5">
    <location>
        <begin position="668"/>
        <end position="707"/>
    </location>
</feature>
<protein>
    <submittedName>
        <fullName evidence="7">Uncharacterized protein</fullName>
    </submittedName>
</protein>
<dbReference type="InterPro" id="IPR000436">
    <property type="entry name" value="Sushi_SCR_CCP_dom"/>
</dbReference>